<evidence type="ECO:0000256" key="1">
    <source>
        <dbReference type="SAM" id="Phobius"/>
    </source>
</evidence>
<feature type="transmembrane region" description="Helical" evidence="1">
    <location>
        <begin position="238"/>
        <end position="258"/>
    </location>
</feature>
<sequence length="326" mass="38277">MSAQTETSSVPCPFHRDDQLNGDLDTSLDYLPGHPRIKLGDEKGLFEFIRREVWSEDLESISGRLWWMSKQDSSNISPLHRQRVKGRQIIVTEDPRLHLVWIDNRIFLKPLPQYITSFVFWDTFMSDPSKYGAEVKLRKAALGYLRTYFYLIQHESDLRIAKDPSLSLVPEEVTWLQFCQFTARFHDITDHEVSERYHYGEIRLTRLNYYAPIFLGKSHYQRENYQYRAYFARIQGPLISAFAFLSIVLNCMQVSLAASTSDERYSSALLFAACYWLSTLIGFVTGVLVLMLVFIFLFKVVREWRFAIAHRLRQKKNPQQRPKGHV</sequence>
<gene>
    <name evidence="2" type="ORF">ACN42_g11248</name>
</gene>
<organism evidence="2 3">
    <name type="scientific">Penicillium freii</name>
    <dbReference type="NCBI Taxonomy" id="48697"/>
    <lineage>
        <taxon>Eukaryota</taxon>
        <taxon>Fungi</taxon>
        <taxon>Dikarya</taxon>
        <taxon>Ascomycota</taxon>
        <taxon>Pezizomycotina</taxon>
        <taxon>Eurotiomycetes</taxon>
        <taxon>Eurotiomycetidae</taxon>
        <taxon>Eurotiales</taxon>
        <taxon>Aspergillaceae</taxon>
        <taxon>Penicillium</taxon>
    </lineage>
</organism>
<keyword evidence="3" id="KW-1185">Reference proteome</keyword>
<dbReference type="Pfam" id="PF20246">
    <property type="entry name" value="DUF6601"/>
    <property type="match status" value="1"/>
</dbReference>
<proteinExistence type="predicted"/>
<keyword evidence="1" id="KW-0812">Transmembrane</keyword>
<name>A0A117NKE8_PENFR</name>
<evidence type="ECO:0000313" key="3">
    <source>
        <dbReference type="Proteomes" id="UP000055045"/>
    </source>
</evidence>
<keyword evidence="1" id="KW-0472">Membrane</keyword>
<accession>A0A117NKE8</accession>
<comment type="caution">
    <text evidence="2">The sequence shown here is derived from an EMBL/GenBank/DDBJ whole genome shotgun (WGS) entry which is preliminary data.</text>
</comment>
<protein>
    <recommendedName>
        <fullName evidence="4">Subtilisin-like serine protease</fullName>
    </recommendedName>
</protein>
<keyword evidence="1" id="KW-1133">Transmembrane helix</keyword>
<evidence type="ECO:0008006" key="4">
    <source>
        <dbReference type="Google" id="ProtNLM"/>
    </source>
</evidence>
<dbReference type="EMBL" id="LLXE01000584">
    <property type="protein sequence ID" value="KUM55985.1"/>
    <property type="molecule type" value="Genomic_DNA"/>
</dbReference>
<dbReference type="InterPro" id="IPR046536">
    <property type="entry name" value="DUF6601"/>
</dbReference>
<reference evidence="2 3" key="1">
    <citation type="submission" date="2015-10" db="EMBL/GenBank/DDBJ databases">
        <title>Genome sequencing of Penicillium freii.</title>
        <authorList>
            <person name="Nguyen H.D."/>
            <person name="Visagie C.M."/>
            <person name="Seifert K.A."/>
        </authorList>
    </citation>
    <scope>NUCLEOTIDE SEQUENCE [LARGE SCALE GENOMIC DNA]</scope>
    <source>
        <strain evidence="2 3">DAOM 242723</strain>
    </source>
</reference>
<dbReference type="PANTHER" id="PTHR34414">
    <property type="entry name" value="HET DOMAIN-CONTAINING PROTEIN-RELATED"/>
    <property type="match status" value="1"/>
</dbReference>
<dbReference type="PANTHER" id="PTHR34414:SF1">
    <property type="entry name" value="SUBTILISIN-LIKE SERINE PROTEASE"/>
    <property type="match status" value="1"/>
</dbReference>
<evidence type="ECO:0000313" key="2">
    <source>
        <dbReference type="EMBL" id="KUM55985.1"/>
    </source>
</evidence>
<feature type="transmembrane region" description="Helical" evidence="1">
    <location>
        <begin position="270"/>
        <end position="298"/>
    </location>
</feature>
<dbReference type="Proteomes" id="UP000055045">
    <property type="component" value="Unassembled WGS sequence"/>
</dbReference>
<dbReference type="AlphaFoldDB" id="A0A117NKE8"/>
<dbReference type="STRING" id="48697.A0A117NKE8"/>